<organism evidence="3 4">
    <name type="scientific">Candidatus Magasanikbacteria bacterium GW2011_GWA2_56_11</name>
    <dbReference type="NCBI Taxonomy" id="1619044"/>
    <lineage>
        <taxon>Bacteria</taxon>
        <taxon>Candidatus Magasanikiibacteriota</taxon>
    </lineage>
</organism>
<dbReference type="Proteomes" id="UP000033870">
    <property type="component" value="Unassembled WGS sequence"/>
</dbReference>
<comment type="caution">
    <text evidence="3">The sequence shown here is derived from an EMBL/GenBank/DDBJ whole genome shotgun (WGS) entry which is preliminary data.</text>
</comment>
<name>A0A0G1YF47_9BACT</name>
<keyword evidence="1" id="KW-0472">Membrane</keyword>
<protein>
    <recommendedName>
        <fullName evidence="2">YdbS-like PH domain-containing protein</fullName>
    </recommendedName>
</protein>
<dbReference type="PANTHER" id="PTHR37938:SF1">
    <property type="entry name" value="BLL0215 PROTEIN"/>
    <property type="match status" value="1"/>
</dbReference>
<evidence type="ECO:0000256" key="1">
    <source>
        <dbReference type="SAM" id="Phobius"/>
    </source>
</evidence>
<dbReference type="STRING" id="1619044.UY92_C0010G0004"/>
<dbReference type="InterPro" id="IPR005182">
    <property type="entry name" value="YdbS-like_PH"/>
</dbReference>
<dbReference type="EMBL" id="LCRX01000010">
    <property type="protein sequence ID" value="KKW42088.1"/>
    <property type="molecule type" value="Genomic_DNA"/>
</dbReference>
<reference evidence="3 4" key="1">
    <citation type="journal article" date="2015" name="Nature">
        <title>rRNA introns, odd ribosomes, and small enigmatic genomes across a large radiation of phyla.</title>
        <authorList>
            <person name="Brown C.T."/>
            <person name="Hug L.A."/>
            <person name="Thomas B.C."/>
            <person name="Sharon I."/>
            <person name="Castelle C.J."/>
            <person name="Singh A."/>
            <person name="Wilkins M.J."/>
            <person name="Williams K.H."/>
            <person name="Banfield J.F."/>
        </authorList>
    </citation>
    <scope>NUCLEOTIDE SEQUENCE [LARGE SCALE GENOMIC DNA]</scope>
</reference>
<keyword evidence="1" id="KW-0812">Transmembrane</keyword>
<evidence type="ECO:0000313" key="3">
    <source>
        <dbReference type="EMBL" id="KKW42088.1"/>
    </source>
</evidence>
<accession>A0A0G1YF47</accession>
<keyword evidence="1" id="KW-1133">Transmembrane helix</keyword>
<dbReference type="Pfam" id="PF03703">
    <property type="entry name" value="bPH_2"/>
    <property type="match status" value="1"/>
</dbReference>
<dbReference type="PANTHER" id="PTHR37938">
    <property type="entry name" value="BLL0215 PROTEIN"/>
    <property type="match status" value="1"/>
</dbReference>
<feature type="transmembrane region" description="Helical" evidence="1">
    <location>
        <begin position="59"/>
        <end position="81"/>
    </location>
</feature>
<feature type="transmembrane region" description="Helical" evidence="1">
    <location>
        <begin position="23"/>
        <end position="47"/>
    </location>
</feature>
<proteinExistence type="predicted"/>
<sequence>MHLSHVIRQKSYERVEYALRRHWLTFVPAVFLFILLLGVPLALYALINSLFPAILNSAVIFPIAVLLGSVYYLFTYLFFYVQFIDYYLDLWVITNDRVVDIEQHGLFDRVTTELDLFRIQDVTSNVKGVLPTVFHYGDVTVTTASSNSSIVFRQIPRPDHVRQELIRLADEDRKYHLGDIKSEN</sequence>
<evidence type="ECO:0000313" key="4">
    <source>
        <dbReference type="Proteomes" id="UP000033870"/>
    </source>
</evidence>
<gene>
    <name evidence="3" type="ORF">UY92_C0010G0004</name>
</gene>
<evidence type="ECO:0000259" key="2">
    <source>
        <dbReference type="Pfam" id="PF03703"/>
    </source>
</evidence>
<feature type="domain" description="YdbS-like PH" evidence="2">
    <location>
        <begin position="91"/>
        <end position="164"/>
    </location>
</feature>
<dbReference type="AlphaFoldDB" id="A0A0G1YF47"/>